<dbReference type="OrthoDB" id="5468982at2"/>
<feature type="compositionally biased region" description="Basic and acidic residues" evidence="1">
    <location>
        <begin position="165"/>
        <end position="190"/>
    </location>
</feature>
<organism evidence="3 4">
    <name type="scientific">Desulfomicrobium orale DSM 12838</name>
    <dbReference type="NCBI Taxonomy" id="888061"/>
    <lineage>
        <taxon>Bacteria</taxon>
        <taxon>Pseudomonadati</taxon>
        <taxon>Thermodesulfobacteriota</taxon>
        <taxon>Desulfovibrionia</taxon>
        <taxon>Desulfovibrionales</taxon>
        <taxon>Desulfomicrobiaceae</taxon>
        <taxon>Desulfomicrobium</taxon>
    </lineage>
</organism>
<keyword evidence="4" id="KW-1185">Reference proteome</keyword>
<accession>A0A109W5R0</accession>
<feature type="compositionally biased region" description="Low complexity" evidence="1">
    <location>
        <begin position="1"/>
        <end position="11"/>
    </location>
</feature>
<name>A0A109W5R0_9BACT</name>
<proteinExistence type="predicted"/>
<dbReference type="InterPro" id="IPR021136">
    <property type="entry name" value="Flagellar_hook_control-like_C"/>
</dbReference>
<gene>
    <name evidence="3" type="ORF">AXF15_05125</name>
</gene>
<dbReference type="AlphaFoldDB" id="A0A109W5R0"/>
<dbReference type="STRING" id="888061.AXF15_05125"/>
<dbReference type="EMBL" id="CP014230">
    <property type="protein sequence ID" value="AMD92553.1"/>
    <property type="molecule type" value="Genomic_DNA"/>
</dbReference>
<evidence type="ECO:0000313" key="3">
    <source>
        <dbReference type="EMBL" id="AMD92553.1"/>
    </source>
</evidence>
<feature type="compositionally biased region" description="Basic and acidic residues" evidence="1">
    <location>
        <begin position="374"/>
        <end position="383"/>
    </location>
</feature>
<dbReference type="InterPro" id="IPR038610">
    <property type="entry name" value="FliK-like_C_sf"/>
</dbReference>
<dbReference type="Proteomes" id="UP000063964">
    <property type="component" value="Chromosome"/>
</dbReference>
<dbReference type="KEGG" id="doa:AXF15_05125"/>
<feature type="region of interest" description="Disordered" evidence="1">
    <location>
        <begin position="160"/>
        <end position="190"/>
    </location>
</feature>
<sequence length="636" mass="68276">MQFFPHIGSSGFPPPPSTPGFLADRQPDENFASLLSSQLDRQDMSAAEKDAPVRSVDGADTGAEASSPEAPSSLSGPEPDHGGSEETSFRREFSHEGASRPEIGKSAQKKAPEKSAAPEEMASKKEAPHASVSGTADRHGMGGIAQELADVIREMEALLKPAGKKMAETSDGPREKDGVPQELSRSSRELLEFVRKETSGIGSGMEKSALAEANAAGVAQLLDALREKLEVMLQNAGDRASGGAVRDKAESKALRKDTRQIASELFGEGRDIRLSMRDREALQEILARMENMKERLARMGSAEPARIIRPVGRRDAGIDANAPDPGKVARGPHPSVSVRKKMDPAAPEPDSAVETVRAAAMTSPDAARTARVRTRNESAESREASAGQQVERESRPNGMSVVPEPDSAGQERPGGNFFREPGQSGQPGKEIPNPVEGTRINVSPRSLEGGEHLTVKNPDVEGIFMPQTPAASRPEPASATAMKARGAEVLRQVEAGAFRDLGQGNKQLVIRLDPPDLGQVSVVLQVRGKEVQAVLRTGNQETSQVLADQLGQLRNQLESQGLRVTRLEVQTQLADSQTGSQWQGAEQHNRYQENRELAMTAQRLRTLGRAEPVLARDMQNLPHKENISSGGVDVFA</sequence>
<feature type="region of interest" description="Disordered" evidence="1">
    <location>
        <begin position="1"/>
        <end position="147"/>
    </location>
</feature>
<reference evidence="4" key="1">
    <citation type="submission" date="2016-02" db="EMBL/GenBank/DDBJ databases">
        <authorList>
            <person name="Holder M.E."/>
            <person name="Ajami N.J."/>
            <person name="Petrosino J.F."/>
        </authorList>
    </citation>
    <scope>NUCLEOTIDE SEQUENCE [LARGE SCALE GENOMIC DNA]</scope>
    <source>
        <strain evidence="4">DSM 12838</strain>
    </source>
</reference>
<dbReference type="CDD" id="cd17470">
    <property type="entry name" value="T3SS_Flik_C"/>
    <property type="match status" value="1"/>
</dbReference>
<feature type="domain" description="Flagellar hook-length control protein-like C-terminal" evidence="2">
    <location>
        <begin position="501"/>
        <end position="575"/>
    </location>
</feature>
<evidence type="ECO:0000313" key="4">
    <source>
        <dbReference type="Proteomes" id="UP000063964"/>
    </source>
</evidence>
<feature type="compositionally biased region" description="Basic and acidic residues" evidence="1">
    <location>
        <begin position="40"/>
        <end position="52"/>
    </location>
</feature>
<evidence type="ECO:0000256" key="1">
    <source>
        <dbReference type="SAM" id="MobiDB-lite"/>
    </source>
</evidence>
<feature type="compositionally biased region" description="Low complexity" evidence="1">
    <location>
        <begin position="62"/>
        <end position="77"/>
    </location>
</feature>
<feature type="region of interest" description="Disordered" evidence="1">
    <location>
        <begin position="307"/>
        <end position="436"/>
    </location>
</feature>
<dbReference type="RefSeq" id="WP_066604241.1">
    <property type="nucleotide sequence ID" value="NZ_CP014230.1"/>
</dbReference>
<evidence type="ECO:0000259" key="2">
    <source>
        <dbReference type="Pfam" id="PF02120"/>
    </source>
</evidence>
<protein>
    <recommendedName>
        <fullName evidence="2">Flagellar hook-length control protein-like C-terminal domain-containing protein</fullName>
    </recommendedName>
</protein>
<dbReference type="InterPro" id="IPR052563">
    <property type="entry name" value="FliK"/>
</dbReference>
<dbReference type="PANTHER" id="PTHR37533">
    <property type="entry name" value="FLAGELLAR HOOK-LENGTH CONTROL PROTEIN"/>
    <property type="match status" value="1"/>
</dbReference>
<feature type="compositionally biased region" description="Basic and acidic residues" evidence="1">
    <location>
        <begin position="110"/>
        <end position="128"/>
    </location>
</feature>
<dbReference type="PANTHER" id="PTHR37533:SF2">
    <property type="entry name" value="FLAGELLAR HOOK-LENGTH CONTROL PROTEIN"/>
    <property type="match status" value="1"/>
</dbReference>
<dbReference type="Pfam" id="PF02120">
    <property type="entry name" value="Flg_hook"/>
    <property type="match status" value="1"/>
</dbReference>
<dbReference type="Gene3D" id="3.30.750.140">
    <property type="match status" value="1"/>
</dbReference>
<feature type="compositionally biased region" description="Basic and acidic residues" evidence="1">
    <location>
        <begin position="78"/>
        <end position="103"/>
    </location>
</feature>